<dbReference type="HOGENOM" id="CLU_1313116_0_0_2"/>
<dbReference type="EMBL" id="CP000816">
    <property type="protein sequence ID" value="ABU81998.1"/>
    <property type="molecule type" value="Genomic_DNA"/>
</dbReference>
<feature type="coiled-coil region" evidence="1">
    <location>
        <begin position="166"/>
        <end position="200"/>
    </location>
</feature>
<evidence type="ECO:0000256" key="1">
    <source>
        <dbReference type="SAM" id="Coils"/>
    </source>
</evidence>
<dbReference type="GeneID" id="5563011"/>
<proteinExistence type="predicted"/>
<dbReference type="STRING" id="453591.Igni_0816"/>
<keyword evidence="3" id="KW-1185">Reference proteome</keyword>
<sequence>MRTVLFLTLLPLALASPLTTLTNLTNALNELAARPLPPLSVAAISHSNVSYVKGALEVTEEGLKECLDAFANLSKRLDSELRSTLVSPFDAFETLGKLTTYYDCATAWTKELEKVIASMPVKCNCTGNETRLVEELANAKSVSEVLRVLKSFNDTDVERAMSCYACEALAKARLELIDQLKKLKGELVQMNETLAMFRNLLVEYIESLK</sequence>
<dbReference type="RefSeq" id="WP_012122962.1">
    <property type="nucleotide sequence ID" value="NC_009776.1"/>
</dbReference>
<keyword evidence="1" id="KW-0175">Coiled coil</keyword>
<name>A8AAP6_IGNH4</name>
<organism evidence="2 3">
    <name type="scientific">Ignicoccus hospitalis (strain KIN4/I / DSM 18386 / JCM 14125)</name>
    <dbReference type="NCBI Taxonomy" id="453591"/>
    <lineage>
        <taxon>Archaea</taxon>
        <taxon>Thermoproteota</taxon>
        <taxon>Thermoprotei</taxon>
        <taxon>Desulfurococcales</taxon>
        <taxon>Desulfurococcaceae</taxon>
        <taxon>Ignicoccus</taxon>
    </lineage>
</organism>
<accession>A8AAP6</accession>
<protein>
    <submittedName>
        <fullName evidence="2">Uncharacterized protein</fullName>
    </submittedName>
</protein>
<dbReference type="AlphaFoldDB" id="A8AAP6"/>
<gene>
    <name evidence="2" type="ordered locus">Igni_0816</name>
</gene>
<evidence type="ECO:0000313" key="2">
    <source>
        <dbReference type="EMBL" id="ABU81998.1"/>
    </source>
</evidence>
<dbReference type="KEGG" id="iho:Igni_0816"/>
<reference evidence="2 3" key="1">
    <citation type="journal article" date="2008" name="Genome Biol.">
        <title>A genomic analysis of the archaeal system Ignicoccus hospitalis-Nanoarchaeum equitans.</title>
        <authorList>
            <person name="Podar M."/>
            <person name="Anderson I."/>
            <person name="Makarova K.S."/>
            <person name="Elkins J.G."/>
            <person name="Ivanova N."/>
            <person name="Wall M.A."/>
            <person name="Lykidis A."/>
            <person name="Mavromatis K."/>
            <person name="Sun H."/>
            <person name="Hudson M.E."/>
            <person name="Chen W."/>
            <person name="Deciu C."/>
            <person name="Hutchison D."/>
            <person name="Eads J.R."/>
            <person name="Anderson A."/>
            <person name="Fernandes F."/>
            <person name="Szeto E."/>
            <person name="Lapidus A."/>
            <person name="Kyrpides N.C."/>
            <person name="Saier M.H.Jr."/>
            <person name="Richardson P.M."/>
            <person name="Rachel R."/>
            <person name="Huber H."/>
            <person name="Eisen J.A."/>
            <person name="Koonin E.V."/>
            <person name="Keller M."/>
            <person name="Stetter K.O."/>
        </authorList>
    </citation>
    <scope>NUCLEOTIDE SEQUENCE [LARGE SCALE GENOMIC DNA]</scope>
    <source>
        <strain evidence="3">KIN4/I / DSM 18386 / JCM 14125</strain>
    </source>
</reference>
<evidence type="ECO:0000313" key="3">
    <source>
        <dbReference type="Proteomes" id="UP000000262"/>
    </source>
</evidence>
<dbReference type="Proteomes" id="UP000000262">
    <property type="component" value="Chromosome"/>
</dbReference>